<dbReference type="EMBL" id="JACXVP010000007">
    <property type="protein sequence ID" value="KAG5594387.1"/>
    <property type="molecule type" value="Genomic_DNA"/>
</dbReference>
<name>A0A9J5Y171_SOLCO</name>
<sequence>MKLPYRPSWWTCLSESLESMSTKTSQGRVMMLEFINAIALSILQLLNSWRRREKERKIKVVNFIFYISSID</sequence>
<evidence type="ECO:0000313" key="2">
    <source>
        <dbReference type="EMBL" id="KAG5594387.1"/>
    </source>
</evidence>
<protein>
    <submittedName>
        <fullName evidence="2">Uncharacterized protein</fullName>
    </submittedName>
</protein>
<keyword evidence="1" id="KW-0472">Membrane</keyword>
<keyword evidence="1" id="KW-0812">Transmembrane</keyword>
<comment type="caution">
    <text evidence="2">The sequence shown here is derived from an EMBL/GenBank/DDBJ whole genome shotgun (WGS) entry which is preliminary data.</text>
</comment>
<keyword evidence="3" id="KW-1185">Reference proteome</keyword>
<keyword evidence="1" id="KW-1133">Transmembrane helix</keyword>
<accession>A0A9J5Y171</accession>
<evidence type="ECO:0000313" key="3">
    <source>
        <dbReference type="Proteomes" id="UP000824120"/>
    </source>
</evidence>
<feature type="transmembrane region" description="Helical" evidence="1">
    <location>
        <begin position="29"/>
        <end position="49"/>
    </location>
</feature>
<proteinExistence type="predicted"/>
<organism evidence="2 3">
    <name type="scientific">Solanum commersonii</name>
    <name type="common">Commerson's wild potato</name>
    <name type="synonym">Commerson's nightshade</name>
    <dbReference type="NCBI Taxonomy" id="4109"/>
    <lineage>
        <taxon>Eukaryota</taxon>
        <taxon>Viridiplantae</taxon>
        <taxon>Streptophyta</taxon>
        <taxon>Embryophyta</taxon>
        <taxon>Tracheophyta</taxon>
        <taxon>Spermatophyta</taxon>
        <taxon>Magnoliopsida</taxon>
        <taxon>eudicotyledons</taxon>
        <taxon>Gunneridae</taxon>
        <taxon>Pentapetalae</taxon>
        <taxon>asterids</taxon>
        <taxon>lamiids</taxon>
        <taxon>Solanales</taxon>
        <taxon>Solanaceae</taxon>
        <taxon>Solanoideae</taxon>
        <taxon>Solaneae</taxon>
        <taxon>Solanum</taxon>
    </lineage>
</organism>
<evidence type="ECO:0000256" key="1">
    <source>
        <dbReference type="SAM" id="Phobius"/>
    </source>
</evidence>
<dbReference type="AlphaFoldDB" id="A0A9J5Y171"/>
<gene>
    <name evidence="2" type="ORF">H5410_035619</name>
</gene>
<reference evidence="2 3" key="1">
    <citation type="submission" date="2020-09" db="EMBL/GenBank/DDBJ databases">
        <title>De no assembly of potato wild relative species, Solanum commersonii.</title>
        <authorList>
            <person name="Cho K."/>
        </authorList>
    </citation>
    <scope>NUCLEOTIDE SEQUENCE [LARGE SCALE GENOMIC DNA]</scope>
    <source>
        <strain evidence="2">LZ3.2</strain>
        <tissue evidence="2">Leaf</tissue>
    </source>
</reference>
<dbReference type="Proteomes" id="UP000824120">
    <property type="component" value="Chromosome 7"/>
</dbReference>